<name>A0ACD1A8L3_9FIRM</name>
<dbReference type="EMBL" id="CP042469">
    <property type="protein sequence ID" value="QOX62768.1"/>
    <property type="molecule type" value="Genomic_DNA"/>
</dbReference>
<keyword evidence="2" id="KW-1185">Reference proteome</keyword>
<proteinExistence type="predicted"/>
<sequence>MFSQRKSFLKGKLFYVILVGLFGFGIWLNQAPVDVKVPQEISTDSDYPTSTQGAVNQGNKNDYDILDNIIGKNNITSPGEQNNTETNSDSDSGTPADETKKQGYYLLKEVDGVIKVFYYDEQGKEKLIRTTDIAFSLLSVGDQELFQKGIIKNNEEELNELLQDFES</sequence>
<evidence type="ECO:0000313" key="2">
    <source>
        <dbReference type="Proteomes" id="UP000594014"/>
    </source>
</evidence>
<protein>
    <submittedName>
        <fullName evidence="1">Uncharacterized protein</fullName>
    </submittedName>
</protein>
<organism evidence="1 2">
    <name type="scientific">Anoxybacterium hadale</name>
    <dbReference type="NCBI Taxonomy" id="3408580"/>
    <lineage>
        <taxon>Bacteria</taxon>
        <taxon>Bacillati</taxon>
        <taxon>Bacillota</taxon>
        <taxon>Clostridia</taxon>
        <taxon>Peptostreptococcales</taxon>
        <taxon>Anaerovoracaceae</taxon>
        <taxon>Anoxybacterium</taxon>
    </lineage>
</organism>
<accession>A0ACD1A8L3</accession>
<reference evidence="1" key="1">
    <citation type="submission" date="2019-08" db="EMBL/GenBank/DDBJ databases">
        <title>Genome sequence of Clostridiales bacterium MT110.</title>
        <authorList>
            <person name="Cao J."/>
        </authorList>
    </citation>
    <scope>NUCLEOTIDE SEQUENCE</scope>
    <source>
        <strain evidence="1">MT110</strain>
    </source>
</reference>
<dbReference type="Proteomes" id="UP000594014">
    <property type="component" value="Chromosome"/>
</dbReference>
<gene>
    <name evidence="1" type="ORF">FRZ06_05115</name>
</gene>
<evidence type="ECO:0000313" key="1">
    <source>
        <dbReference type="EMBL" id="QOX62768.1"/>
    </source>
</evidence>